<dbReference type="PANTHER" id="PTHR31001">
    <property type="entry name" value="UNCHARACTERIZED TRANSCRIPTIONAL REGULATORY PROTEIN"/>
    <property type="match status" value="1"/>
</dbReference>
<dbReference type="GO" id="GO:0008270">
    <property type="term" value="F:zinc ion binding"/>
    <property type="evidence" value="ECO:0007669"/>
    <property type="project" value="InterPro"/>
</dbReference>
<keyword evidence="2" id="KW-0539">Nucleus</keyword>
<dbReference type="PROSITE" id="PS50048">
    <property type="entry name" value="ZN2_CY6_FUNGAL_2"/>
    <property type="match status" value="1"/>
</dbReference>
<dbReference type="Proteomes" id="UP000245771">
    <property type="component" value="Unassembled WGS sequence"/>
</dbReference>
<dbReference type="OrthoDB" id="3362851at2759"/>
<comment type="subcellular location">
    <subcellularLocation>
        <location evidence="1">Nucleus</location>
    </subcellularLocation>
</comment>
<dbReference type="CDD" id="cd00067">
    <property type="entry name" value="GAL4"/>
    <property type="match status" value="1"/>
</dbReference>
<dbReference type="CDD" id="cd12148">
    <property type="entry name" value="fungal_TF_MHR"/>
    <property type="match status" value="1"/>
</dbReference>
<evidence type="ECO:0000256" key="1">
    <source>
        <dbReference type="ARBA" id="ARBA00004123"/>
    </source>
</evidence>
<feature type="compositionally biased region" description="Acidic residues" evidence="3">
    <location>
        <begin position="34"/>
        <end position="45"/>
    </location>
</feature>
<keyword evidence="6" id="KW-1185">Reference proteome</keyword>
<feature type="region of interest" description="Disordered" evidence="3">
    <location>
        <begin position="27"/>
        <end position="66"/>
    </location>
</feature>
<dbReference type="RefSeq" id="XP_025358082.1">
    <property type="nucleotide sequence ID" value="XM_025498315.1"/>
</dbReference>
<feature type="region of interest" description="Disordered" evidence="3">
    <location>
        <begin position="82"/>
        <end position="214"/>
    </location>
</feature>
<evidence type="ECO:0000259" key="4">
    <source>
        <dbReference type="PROSITE" id="PS50048"/>
    </source>
</evidence>
<evidence type="ECO:0000256" key="3">
    <source>
        <dbReference type="SAM" id="MobiDB-lite"/>
    </source>
</evidence>
<dbReference type="Gene3D" id="4.10.240.10">
    <property type="entry name" value="Zn(2)-C6 fungal-type DNA-binding domain"/>
    <property type="match status" value="1"/>
</dbReference>
<reference evidence="5 6" key="1">
    <citation type="journal article" date="2018" name="Mol. Biol. Evol.">
        <title>Broad Genomic Sampling Reveals a Smut Pathogenic Ancestry of the Fungal Clade Ustilaginomycotina.</title>
        <authorList>
            <person name="Kijpornyongpan T."/>
            <person name="Mondo S.J."/>
            <person name="Barry K."/>
            <person name="Sandor L."/>
            <person name="Lee J."/>
            <person name="Lipzen A."/>
            <person name="Pangilinan J."/>
            <person name="LaButti K."/>
            <person name="Hainaut M."/>
            <person name="Henrissat B."/>
            <person name="Grigoriev I.V."/>
            <person name="Spatafora J.W."/>
            <person name="Aime M.C."/>
        </authorList>
    </citation>
    <scope>NUCLEOTIDE SEQUENCE [LARGE SCALE GENOMIC DNA]</scope>
    <source>
        <strain evidence="5 6">MCA 3882</strain>
    </source>
</reference>
<dbReference type="GO" id="GO:0000981">
    <property type="term" value="F:DNA-binding transcription factor activity, RNA polymerase II-specific"/>
    <property type="evidence" value="ECO:0007669"/>
    <property type="project" value="InterPro"/>
</dbReference>
<name>A0A316VJU3_9BASI</name>
<accession>A0A316VJU3</accession>
<dbReference type="GO" id="GO:0005634">
    <property type="term" value="C:nucleus"/>
    <property type="evidence" value="ECO:0007669"/>
    <property type="project" value="UniProtKB-SubCell"/>
</dbReference>
<feature type="compositionally biased region" description="Basic and acidic residues" evidence="3">
    <location>
        <begin position="52"/>
        <end position="62"/>
    </location>
</feature>
<organism evidence="5 6">
    <name type="scientific">Meira miltonrushii</name>
    <dbReference type="NCBI Taxonomy" id="1280837"/>
    <lineage>
        <taxon>Eukaryota</taxon>
        <taxon>Fungi</taxon>
        <taxon>Dikarya</taxon>
        <taxon>Basidiomycota</taxon>
        <taxon>Ustilaginomycotina</taxon>
        <taxon>Exobasidiomycetes</taxon>
        <taxon>Exobasidiales</taxon>
        <taxon>Brachybasidiaceae</taxon>
        <taxon>Meira</taxon>
    </lineage>
</organism>
<sequence>MNEDEDFANQQQEQQDALNAALEIAAAAAAAAQQDEELADVEGEEINGTQEGDIHDGDHPLEQEADPAYVIDNLQPKFEMQGEHVIHPDFETGHPESIDQSQSADIYQQEGDIEASEGPLDTITPANGEDQAQEAGQIENGMTGPDSEAGNIGQYEDPSDTLADMSGLQQAEQESNEIESANQFDQNEGNEVASSSRSVMQQSQNNRSLTHHSKRRKINTCLPCKRRKVKCDREKPYCGQCKKSQIPEEECTWSAPVDHNSITSGTSSLTPFPSTADTSLNNGNNSQWLLPTSDTPVWNGSLSVSGQAAESVQALLERIVTLESALAASRSQKPINGSSGEWSDEKVSLGSGDARGIAADALAMIARQSGEDSLGVANRHSKITYKRLFAQASLTWPSMSALSSRVRDDLTLLPDVKGLFGALQALDAVQQHGILLGVPIALVEAQLAFLITQSSLPADQFPAIDLSAVALFYYLLAVSVDLMSTEQAILLELVENEEAIPGVIDIWIETADHIMQEMQYDSRPNLNIVITLLLKRQFQASRGNENAASVALGSCILLSRGMAIDKIGSQKDDLSTWESSSDNKRQPDSWQMVIDQAQFMNPLFSEDSNLDSQSISKLPWLSPRNALVREAARQVYTYLALQDWTADALSTMSISPSENISLPLPLAPNTVTEEYILNAESDESTPSVLHLLRYCFKLSHKLACWKRDGRVSGMSANNTETERALLDEFRPTFLRNDYVAAEEDDLTRILHLRLVADLVLQYCLFTVRKSDSSLAEQSIDAAEKILQTRSMLGLDFLAPLHKFFWIQRYTLEAAVMIVIYLHQYSAHLSEERRQALQALIDDAYAQPGFENAHSLLSLSFDVVQVSPEQKGEDETSLSPGIPMDNLPTVLGGMILSNGKRLASSHPIVVGLRMFVDGQSLPYGSTQETLDFWDAMQRYCQLFLIG</sequence>
<dbReference type="InterPro" id="IPR050613">
    <property type="entry name" value="Sec_Metabolite_Reg"/>
</dbReference>
<feature type="compositionally biased region" description="Basic and acidic residues" evidence="3">
    <location>
        <begin position="82"/>
        <end position="97"/>
    </location>
</feature>
<dbReference type="InterPro" id="IPR036864">
    <property type="entry name" value="Zn2-C6_fun-type_DNA-bd_sf"/>
</dbReference>
<dbReference type="EMBL" id="KZ819602">
    <property type="protein sequence ID" value="PWN37780.1"/>
    <property type="molecule type" value="Genomic_DNA"/>
</dbReference>
<dbReference type="GeneID" id="37020096"/>
<evidence type="ECO:0000313" key="6">
    <source>
        <dbReference type="Proteomes" id="UP000245771"/>
    </source>
</evidence>
<dbReference type="STRING" id="1280837.A0A316VJU3"/>
<dbReference type="SMART" id="SM00066">
    <property type="entry name" value="GAL4"/>
    <property type="match status" value="1"/>
</dbReference>
<dbReference type="SUPFAM" id="SSF57701">
    <property type="entry name" value="Zn2/Cys6 DNA-binding domain"/>
    <property type="match status" value="1"/>
</dbReference>
<dbReference type="InParanoid" id="A0A316VJU3"/>
<dbReference type="PANTHER" id="PTHR31001:SF89">
    <property type="entry name" value="ZN(2)-C6 FUNGAL-TYPE DOMAIN-CONTAINING PROTEIN"/>
    <property type="match status" value="1"/>
</dbReference>
<protein>
    <recommendedName>
        <fullName evidence="4">Zn(2)-C6 fungal-type domain-containing protein</fullName>
    </recommendedName>
</protein>
<dbReference type="InterPro" id="IPR001138">
    <property type="entry name" value="Zn2Cys6_DnaBD"/>
</dbReference>
<evidence type="ECO:0000313" key="5">
    <source>
        <dbReference type="EMBL" id="PWN37780.1"/>
    </source>
</evidence>
<dbReference type="AlphaFoldDB" id="A0A316VJU3"/>
<dbReference type="Pfam" id="PF00172">
    <property type="entry name" value="Zn_clus"/>
    <property type="match status" value="1"/>
</dbReference>
<feature type="compositionally biased region" description="Polar residues" evidence="3">
    <location>
        <begin position="167"/>
        <end position="208"/>
    </location>
</feature>
<gene>
    <name evidence="5" type="ORF">FA14DRAFT_159663</name>
</gene>
<feature type="domain" description="Zn(2)-C6 fungal-type" evidence="4">
    <location>
        <begin position="220"/>
        <end position="253"/>
    </location>
</feature>
<proteinExistence type="predicted"/>
<evidence type="ECO:0000256" key="2">
    <source>
        <dbReference type="ARBA" id="ARBA00023242"/>
    </source>
</evidence>